<dbReference type="Proteomes" id="UP000054874">
    <property type="component" value="Unassembled WGS sequence"/>
</dbReference>
<name>A0A0V8QHZ9_9FIRM</name>
<dbReference type="EC" id="3.1.-.-" evidence="3"/>
<protein>
    <recommendedName>
        <fullName evidence="3">mRNA interferase</fullName>
        <ecNumber evidence="3">3.1.-.-</ecNumber>
    </recommendedName>
</protein>
<dbReference type="OrthoDB" id="9808744at2"/>
<evidence type="ECO:0000313" key="4">
    <source>
        <dbReference type="EMBL" id="KSV60221.1"/>
    </source>
</evidence>
<dbReference type="AlphaFoldDB" id="A0A0V8QHZ9"/>
<dbReference type="PIRSF" id="PIRSF033490">
    <property type="entry name" value="MazF"/>
    <property type="match status" value="1"/>
</dbReference>
<dbReference type="GO" id="GO:0003677">
    <property type="term" value="F:DNA binding"/>
    <property type="evidence" value="ECO:0007669"/>
    <property type="project" value="InterPro"/>
</dbReference>
<dbReference type="GO" id="GO:0016075">
    <property type="term" value="P:rRNA catabolic process"/>
    <property type="evidence" value="ECO:0007669"/>
    <property type="project" value="TreeGrafter"/>
</dbReference>
<dbReference type="InterPro" id="IPR011067">
    <property type="entry name" value="Plasmid_toxin/cell-grow_inhib"/>
</dbReference>
<keyword evidence="5" id="KW-1185">Reference proteome</keyword>
<dbReference type="Gene3D" id="2.30.30.110">
    <property type="match status" value="1"/>
</dbReference>
<dbReference type="InterPro" id="IPR003477">
    <property type="entry name" value="PemK-like"/>
</dbReference>
<dbReference type="PANTHER" id="PTHR33988:SF2">
    <property type="entry name" value="ENDORIBONUCLEASE MAZF"/>
    <property type="match status" value="1"/>
</dbReference>
<dbReference type="STRING" id="290052.ASU35_06550"/>
<keyword evidence="3" id="KW-0540">Nuclease</keyword>
<dbReference type="GO" id="GO:0006402">
    <property type="term" value="P:mRNA catabolic process"/>
    <property type="evidence" value="ECO:0007669"/>
    <property type="project" value="TreeGrafter"/>
</dbReference>
<dbReference type="Pfam" id="PF02452">
    <property type="entry name" value="PemK_toxin"/>
    <property type="match status" value="1"/>
</dbReference>
<sequence length="125" mass="14327">MMEIKRGDIWMVDFGPPEDNEDHLQHSIRPVVIVSNNRANEHSMVLHAVPLTSKINKKRYMPTHVFINGFQAEGLDRHSIALCEQLCCVRYGDLMRQVGKVSTFQMLKITLGMQIQLGMVGKYNE</sequence>
<organism evidence="4 5">
    <name type="scientific">Acetivibrio ethanolgignens</name>
    <dbReference type="NCBI Taxonomy" id="290052"/>
    <lineage>
        <taxon>Bacteria</taxon>
        <taxon>Bacillati</taxon>
        <taxon>Bacillota</taxon>
        <taxon>Clostridia</taxon>
        <taxon>Eubacteriales</taxon>
        <taxon>Oscillospiraceae</taxon>
        <taxon>Acetivibrio</taxon>
    </lineage>
</organism>
<dbReference type="SUPFAM" id="SSF50118">
    <property type="entry name" value="Cell growth inhibitor/plasmid maintenance toxic component"/>
    <property type="match status" value="1"/>
</dbReference>
<proteinExistence type="inferred from homology"/>
<dbReference type="EMBL" id="LNAM01000035">
    <property type="protein sequence ID" value="KSV60221.1"/>
    <property type="molecule type" value="Genomic_DNA"/>
</dbReference>
<evidence type="ECO:0000256" key="2">
    <source>
        <dbReference type="ARBA" id="ARBA00022649"/>
    </source>
</evidence>
<evidence type="ECO:0000256" key="3">
    <source>
        <dbReference type="PIRNR" id="PIRNR033490"/>
    </source>
</evidence>
<dbReference type="GO" id="GO:0004521">
    <property type="term" value="F:RNA endonuclease activity"/>
    <property type="evidence" value="ECO:0007669"/>
    <property type="project" value="TreeGrafter"/>
</dbReference>
<keyword evidence="2" id="KW-1277">Toxin-antitoxin system</keyword>
<evidence type="ECO:0000256" key="1">
    <source>
        <dbReference type="ARBA" id="ARBA00007521"/>
    </source>
</evidence>
<dbReference type="GO" id="GO:0016787">
    <property type="term" value="F:hydrolase activity"/>
    <property type="evidence" value="ECO:0007669"/>
    <property type="project" value="UniProtKB-KW"/>
</dbReference>
<keyword evidence="3" id="KW-0378">Hydrolase</keyword>
<keyword evidence="3" id="KW-0255">Endonuclease</keyword>
<accession>A0A0V8QHZ9</accession>
<comment type="similarity">
    <text evidence="1 3">Belongs to the PemK/MazF family.</text>
</comment>
<comment type="caution">
    <text evidence="4">The sequence shown here is derived from an EMBL/GenBank/DDBJ whole genome shotgun (WGS) entry which is preliminary data.</text>
</comment>
<evidence type="ECO:0000313" key="5">
    <source>
        <dbReference type="Proteomes" id="UP000054874"/>
    </source>
</evidence>
<reference evidence="4 5" key="1">
    <citation type="submission" date="2015-11" db="EMBL/GenBank/DDBJ databases">
        <title>Butyribacter intestini gen. nov., sp. nov., a butyric acid-producing bacterium of the family Lachnospiraceae isolated from the human faeces.</title>
        <authorList>
            <person name="Zou Y."/>
            <person name="Xue W."/>
            <person name="Luo G."/>
            <person name="Lv M."/>
        </authorList>
    </citation>
    <scope>NUCLEOTIDE SEQUENCE [LARGE SCALE GENOMIC DNA]</scope>
    <source>
        <strain evidence="4 5">ACET-33324</strain>
    </source>
</reference>
<dbReference type="PANTHER" id="PTHR33988">
    <property type="entry name" value="ENDORIBONUCLEASE MAZF-RELATED"/>
    <property type="match status" value="1"/>
</dbReference>
<gene>
    <name evidence="4" type="ORF">ASU35_06550</name>
</gene>
<comment type="function">
    <text evidence="3">Toxic component of a type II toxin-antitoxin (TA) system.</text>
</comment>